<sequence length="72" mass="7865">MTAPTSAVVREQHLALRVMRLSNPKFHETICLGRDPADPFSMAICDSIGKLSGQSSVDLPLDSYLIAPHAMR</sequence>
<dbReference type="EMBL" id="JBICCN010000026">
    <property type="protein sequence ID" value="KAL3102348.1"/>
    <property type="molecule type" value="Genomic_DNA"/>
</dbReference>
<name>A0ABD2KHF1_HETSC</name>
<comment type="caution">
    <text evidence="1">The sequence shown here is derived from an EMBL/GenBank/DDBJ whole genome shotgun (WGS) entry which is preliminary data.</text>
</comment>
<reference evidence="1 2" key="1">
    <citation type="submission" date="2024-10" db="EMBL/GenBank/DDBJ databases">
        <authorList>
            <person name="Kim D."/>
        </authorList>
    </citation>
    <scope>NUCLEOTIDE SEQUENCE [LARGE SCALE GENOMIC DNA]</scope>
    <source>
        <strain evidence="1">Taebaek</strain>
    </source>
</reference>
<proteinExistence type="predicted"/>
<evidence type="ECO:0000313" key="1">
    <source>
        <dbReference type="EMBL" id="KAL3102348.1"/>
    </source>
</evidence>
<accession>A0ABD2KHF1</accession>
<gene>
    <name evidence="1" type="ORF">niasHS_003757</name>
</gene>
<evidence type="ECO:0000313" key="2">
    <source>
        <dbReference type="Proteomes" id="UP001620645"/>
    </source>
</evidence>
<dbReference type="Proteomes" id="UP001620645">
    <property type="component" value="Unassembled WGS sequence"/>
</dbReference>
<protein>
    <submittedName>
        <fullName evidence="1">Uncharacterized protein</fullName>
    </submittedName>
</protein>
<organism evidence="1 2">
    <name type="scientific">Heterodera schachtii</name>
    <name type="common">Sugarbeet cyst nematode worm</name>
    <name type="synonym">Tylenchus schachtii</name>
    <dbReference type="NCBI Taxonomy" id="97005"/>
    <lineage>
        <taxon>Eukaryota</taxon>
        <taxon>Metazoa</taxon>
        <taxon>Ecdysozoa</taxon>
        <taxon>Nematoda</taxon>
        <taxon>Chromadorea</taxon>
        <taxon>Rhabditida</taxon>
        <taxon>Tylenchina</taxon>
        <taxon>Tylenchomorpha</taxon>
        <taxon>Tylenchoidea</taxon>
        <taxon>Heteroderidae</taxon>
        <taxon>Heteroderinae</taxon>
        <taxon>Heterodera</taxon>
    </lineage>
</organism>
<dbReference type="AlphaFoldDB" id="A0ABD2KHF1"/>
<keyword evidence="2" id="KW-1185">Reference proteome</keyword>